<dbReference type="EMBL" id="QUOV01000001">
    <property type="protein sequence ID" value="REL36916.1"/>
    <property type="molecule type" value="Genomic_DNA"/>
</dbReference>
<protein>
    <recommendedName>
        <fullName evidence="3">PBP domain-containing protein</fullName>
    </recommendedName>
</protein>
<evidence type="ECO:0000313" key="1">
    <source>
        <dbReference type="EMBL" id="REL36916.1"/>
    </source>
</evidence>
<organism evidence="1 2">
    <name type="scientific">Thalassotalea euphylliae</name>
    <dbReference type="NCBI Taxonomy" id="1655234"/>
    <lineage>
        <taxon>Bacteria</taxon>
        <taxon>Pseudomonadati</taxon>
        <taxon>Pseudomonadota</taxon>
        <taxon>Gammaproteobacteria</taxon>
        <taxon>Alteromonadales</taxon>
        <taxon>Colwelliaceae</taxon>
        <taxon>Thalassotalea</taxon>
    </lineage>
</organism>
<evidence type="ECO:0008006" key="3">
    <source>
        <dbReference type="Google" id="ProtNLM"/>
    </source>
</evidence>
<proteinExistence type="predicted"/>
<reference evidence="1 2" key="1">
    <citation type="submission" date="2018-08" db="EMBL/GenBank/DDBJ databases">
        <title>Thalassotalea euphylliae genome.</title>
        <authorList>
            <person name="Summers S."/>
            <person name="Rice S.A."/>
            <person name="Freckelton M.L."/>
            <person name="Nedved B.T."/>
            <person name="Hadfield M.G."/>
        </authorList>
    </citation>
    <scope>NUCLEOTIDE SEQUENCE [LARGE SCALE GENOMIC DNA]</scope>
    <source>
        <strain evidence="1 2">H2</strain>
    </source>
</reference>
<dbReference type="Proteomes" id="UP000256999">
    <property type="component" value="Unassembled WGS sequence"/>
</dbReference>
<dbReference type="RefSeq" id="WP_116001896.1">
    <property type="nucleotide sequence ID" value="NZ_QUOV01000001.1"/>
</dbReference>
<accession>A0A3E0UJ68</accession>
<dbReference type="OrthoDB" id="5368544at2"/>
<gene>
    <name evidence="1" type="ORF">DXX92_17245</name>
</gene>
<name>A0A3E0UJ68_9GAMM</name>
<comment type="caution">
    <text evidence="1">The sequence shown here is derived from an EMBL/GenBank/DDBJ whole genome shotgun (WGS) entry which is preliminary data.</text>
</comment>
<dbReference type="SUPFAM" id="SSF53850">
    <property type="entry name" value="Periplasmic binding protein-like II"/>
    <property type="match status" value="1"/>
</dbReference>
<dbReference type="Gene3D" id="3.40.190.10">
    <property type="entry name" value="Periplasmic binding protein-like II"/>
    <property type="match status" value="1"/>
</dbReference>
<dbReference type="AlphaFoldDB" id="A0A3E0UJ68"/>
<sequence length="115" mass="12991">MVNPSVEHTKLSKLELRRIFSKRITRWPDGQPIVVFVLASNNPIHQRFSKEILKIFPYQLDRIWNKMIFSGVGSAPIVVKDLETLLAEVKNTPGAIGYGENIAEQGGLHVIEIIN</sequence>
<evidence type="ECO:0000313" key="2">
    <source>
        <dbReference type="Proteomes" id="UP000256999"/>
    </source>
</evidence>